<evidence type="ECO:0000313" key="4">
    <source>
        <dbReference type="EMBL" id="CAD0109406.1"/>
    </source>
</evidence>
<organism evidence="4 5">
    <name type="scientific">Aureobasidium uvarum</name>
    <dbReference type="NCBI Taxonomy" id="2773716"/>
    <lineage>
        <taxon>Eukaryota</taxon>
        <taxon>Fungi</taxon>
        <taxon>Dikarya</taxon>
        <taxon>Ascomycota</taxon>
        <taxon>Pezizomycotina</taxon>
        <taxon>Dothideomycetes</taxon>
        <taxon>Dothideomycetidae</taxon>
        <taxon>Dothideales</taxon>
        <taxon>Saccotheciaceae</taxon>
        <taxon>Aureobasidium</taxon>
    </lineage>
</organism>
<dbReference type="PANTHER" id="PTHR37534">
    <property type="entry name" value="TRANSCRIPTIONAL ACTIVATOR PROTEIN UGA3"/>
    <property type="match status" value="1"/>
</dbReference>
<sequence length="374" mass="42770">CARRRVRCERPDPERKSVVYTATHTLTEPERELAAMRTQSEFVHVAEQSTSTESNSDGNPPLNIPDPISPTEDLRNETIAGLYLHYIEHLAPWYDLCEHDRYFEALVPSRALEVSVLFNAIIALSAQHKTLGDSRYDDCSTLYHNACIQGLLSGLGDFNSTLQEDYLVAACLLRSYEILRADSRQEQRHLLGAYRFSSTEEIDMTMTGLLQAGAWNYLREEITVALECQRPVRLNIHLDIPNTIIRSESMHANIITYILAHVINLCFSGDENRESLSFKQDDWIELNADLVFWRNNLPITYAAYSRGPISGSPFPSEWYLRPWHTEQYYLTAKTLLQLYNPDTEPDTKNVERLCGIAYTNENRAVRVNAFGPMA</sequence>
<dbReference type="GO" id="GO:0000976">
    <property type="term" value="F:transcription cis-regulatory region binding"/>
    <property type="evidence" value="ECO:0007669"/>
    <property type="project" value="TreeGrafter"/>
</dbReference>
<gene>
    <name evidence="4" type="ORF">AWRI4620_LOCUS3661</name>
</gene>
<keyword evidence="2" id="KW-0539">Nucleus</keyword>
<accession>A0A9N8KM49</accession>
<dbReference type="GO" id="GO:0005634">
    <property type="term" value="C:nucleus"/>
    <property type="evidence" value="ECO:0007669"/>
    <property type="project" value="UniProtKB-SubCell"/>
</dbReference>
<dbReference type="GO" id="GO:0045944">
    <property type="term" value="P:positive regulation of transcription by RNA polymerase II"/>
    <property type="evidence" value="ECO:0007669"/>
    <property type="project" value="TreeGrafter"/>
</dbReference>
<feature type="non-terminal residue" evidence="4">
    <location>
        <position position="1"/>
    </location>
</feature>
<dbReference type="EMBL" id="CAINUL010000003">
    <property type="protein sequence ID" value="CAD0109406.1"/>
    <property type="molecule type" value="Genomic_DNA"/>
</dbReference>
<feature type="region of interest" description="Disordered" evidence="3">
    <location>
        <begin position="44"/>
        <end position="69"/>
    </location>
</feature>
<dbReference type="InterPro" id="IPR021858">
    <property type="entry name" value="Fun_TF"/>
</dbReference>
<evidence type="ECO:0000256" key="1">
    <source>
        <dbReference type="ARBA" id="ARBA00004123"/>
    </source>
</evidence>
<dbReference type="Pfam" id="PF11951">
    <property type="entry name" value="Fungal_trans_2"/>
    <property type="match status" value="1"/>
</dbReference>
<reference evidence="4" key="1">
    <citation type="submission" date="2020-06" db="EMBL/GenBank/DDBJ databases">
        <authorList>
            <person name="Onetto C."/>
        </authorList>
    </citation>
    <scope>NUCLEOTIDE SEQUENCE</scope>
</reference>
<comment type="caution">
    <text evidence="4">The sequence shown here is derived from an EMBL/GenBank/DDBJ whole genome shotgun (WGS) entry which is preliminary data.</text>
</comment>
<evidence type="ECO:0000256" key="3">
    <source>
        <dbReference type="SAM" id="MobiDB-lite"/>
    </source>
</evidence>
<proteinExistence type="predicted"/>
<dbReference type="AlphaFoldDB" id="A0A9N8KM49"/>
<evidence type="ECO:0000256" key="2">
    <source>
        <dbReference type="ARBA" id="ARBA00023242"/>
    </source>
</evidence>
<keyword evidence="5" id="KW-1185">Reference proteome</keyword>
<dbReference type="GO" id="GO:0003700">
    <property type="term" value="F:DNA-binding transcription factor activity"/>
    <property type="evidence" value="ECO:0007669"/>
    <property type="project" value="TreeGrafter"/>
</dbReference>
<feature type="non-terminal residue" evidence="4">
    <location>
        <position position="374"/>
    </location>
</feature>
<comment type="subcellular location">
    <subcellularLocation>
        <location evidence="1">Nucleus</location>
    </subcellularLocation>
</comment>
<evidence type="ECO:0000313" key="5">
    <source>
        <dbReference type="Proteomes" id="UP000745764"/>
    </source>
</evidence>
<dbReference type="Proteomes" id="UP000745764">
    <property type="component" value="Unassembled WGS sequence"/>
</dbReference>
<feature type="compositionally biased region" description="Polar residues" evidence="3">
    <location>
        <begin position="44"/>
        <end position="58"/>
    </location>
</feature>
<dbReference type="PANTHER" id="PTHR37534:SF2">
    <property type="entry name" value="N-ACETYLTRANSFERASE DOMAIN-CONTAINING PROTEIN"/>
    <property type="match status" value="1"/>
</dbReference>
<protein>
    <submittedName>
        <fullName evidence="4">Uncharacterized protein</fullName>
    </submittedName>
</protein>
<name>A0A9N8KM49_9PEZI</name>
<dbReference type="OrthoDB" id="407832at2759"/>